<comment type="caution">
    <text evidence="3">The sequence shown here is derived from an EMBL/GenBank/DDBJ whole genome shotgun (WGS) entry which is preliminary data.</text>
</comment>
<sequence length="81" mass="9251">MLGWVFVICVIATVSFVMHIVGWLTGFTYDIRVQVIWDILLLLVALGLLSRIVILHKEGEKEALSKKVKELEEKLKAQETQ</sequence>
<evidence type="ECO:0000313" key="3">
    <source>
        <dbReference type="EMBL" id="TET44851.1"/>
    </source>
</evidence>
<evidence type="ECO:0000313" key="4">
    <source>
        <dbReference type="Proteomes" id="UP000315525"/>
    </source>
</evidence>
<feature type="transmembrane region" description="Helical" evidence="2">
    <location>
        <begin position="5"/>
        <end position="29"/>
    </location>
</feature>
<feature type="transmembrane region" description="Helical" evidence="2">
    <location>
        <begin position="35"/>
        <end position="54"/>
    </location>
</feature>
<accession>A0A523URB5</accession>
<keyword evidence="2" id="KW-1133">Transmembrane helix</keyword>
<evidence type="ECO:0000256" key="2">
    <source>
        <dbReference type="SAM" id="Phobius"/>
    </source>
</evidence>
<name>A0A523URB5_UNCT6</name>
<dbReference type="Proteomes" id="UP000315525">
    <property type="component" value="Unassembled WGS sequence"/>
</dbReference>
<reference evidence="3 4" key="1">
    <citation type="submission" date="2019-03" db="EMBL/GenBank/DDBJ databases">
        <title>Metabolic potential of uncultured bacteria and archaea associated with petroleum seepage in deep-sea sediments.</title>
        <authorList>
            <person name="Dong X."/>
            <person name="Hubert C."/>
        </authorList>
    </citation>
    <scope>NUCLEOTIDE SEQUENCE [LARGE SCALE GENOMIC DNA]</scope>
    <source>
        <strain evidence="3">E44_bin18</strain>
    </source>
</reference>
<evidence type="ECO:0000256" key="1">
    <source>
        <dbReference type="SAM" id="Coils"/>
    </source>
</evidence>
<organism evidence="3 4">
    <name type="scientific">candidate division TA06 bacterium</name>
    <dbReference type="NCBI Taxonomy" id="2250710"/>
    <lineage>
        <taxon>Bacteria</taxon>
        <taxon>Bacteria division TA06</taxon>
    </lineage>
</organism>
<feature type="coiled-coil region" evidence="1">
    <location>
        <begin position="54"/>
        <end position="81"/>
    </location>
</feature>
<dbReference type="AlphaFoldDB" id="A0A523URB5"/>
<dbReference type="EMBL" id="SOJN01000108">
    <property type="protein sequence ID" value="TET44851.1"/>
    <property type="molecule type" value="Genomic_DNA"/>
</dbReference>
<proteinExistence type="predicted"/>
<keyword evidence="1" id="KW-0175">Coiled coil</keyword>
<evidence type="ECO:0008006" key="5">
    <source>
        <dbReference type="Google" id="ProtNLM"/>
    </source>
</evidence>
<keyword evidence="2" id="KW-0472">Membrane</keyword>
<protein>
    <recommendedName>
        <fullName evidence="5">DUF2304 domain-containing protein</fullName>
    </recommendedName>
</protein>
<gene>
    <name evidence="3" type="ORF">E3J62_09355</name>
</gene>
<keyword evidence="2" id="KW-0812">Transmembrane</keyword>